<dbReference type="AlphaFoldDB" id="A0AA38RNW9"/>
<sequence length="445" mass="48713">MASHQRADWGDDWGGSGRRGRKPVEDIMLDDHAEIDSPYPDDDQRYGRNNYQDNSQFQPPPYQPPPYQSSAYGDPHHRLPALEPAAAPVMDYGRERYPSPWYQKKRTWTAVALVLILAIVVPVAVVVTRNKNRANAYPDYSAVNYTLLETYSGQTFFDNFNYYTGYDPAHGFVHYVPKEMAAQYNLTYASATTAVLKVDTSVTNASVPDASTGRFSVRVESKTQYPVGTLFLFDVVHTPFGCGTWPALWLSDPDPNVWPANGEIDVFEATNQGDSGNTASLHTAKGCDMTGVRRLMTGTAGQGDCYNGTNSNTGCGVEAGSAATYGKAFNQGGGGVMAVELRDAGIRIWSWLRGKLPADVEGGATPDPSTWGEAFADFPSTDCDIGDHFRNQSIIANIDLCGDLVEATWNDSGCASTCSDWVANYPQAFTDAYWEFGAFKVYKAL</sequence>
<dbReference type="SUPFAM" id="SSF49899">
    <property type="entry name" value="Concanavalin A-like lectins/glucanases"/>
    <property type="match status" value="1"/>
</dbReference>
<dbReference type="InterPro" id="IPR000757">
    <property type="entry name" value="Beta-glucanase-like"/>
</dbReference>
<protein>
    <submittedName>
        <fullName evidence="4">Endo-1,3(4)-beta-glucanase</fullName>
    </submittedName>
</protein>
<dbReference type="Proteomes" id="UP001174691">
    <property type="component" value="Unassembled WGS sequence"/>
</dbReference>
<evidence type="ECO:0000313" key="5">
    <source>
        <dbReference type="Proteomes" id="UP001174691"/>
    </source>
</evidence>
<dbReference type="GO" id="GO:0009251">
    <property type="term" value="P:glucan catabolic process"/>
    <property type="evidence" value="ECO:0007669"/>
    <property type="project" value="TreeGrafter"/>
</dbReference>
<name>A0AA38RNW9_9PEZI</name>
<dbReference type="InterPro" id="IPR050546">
    <property type="entry name" value="Glycosyl_Hydrlase_16"/>
</dbReference>
<reference evidence="4" key="1">
    <citation type="submission" date="2022-07" db="EMBL/GenBank/DDBJ databases">
        <title>Fungi with potential for degradation of polypropylene.</title>
        <authorList>
            <person name="Gostincar C."/>
        </authorList>
    </citation>
    <scope>NUCLEOTIDE SEQUENCE</scope>
    <source>
        <strain evidence="4">EXF-13287</strain>
    </source>
</reference>
<dbReference type="PROSITE" id="PS51762">
    <property type="entry name" value="GH16_2"/>
    <property type="match status" value="1"/>
</dbReference>
<dbReference type="Gene3D" id="2.60.120.200">
    <property type="match status" value="1"/>
</dbReference>
<feature type="domain" description="GH16" evidence="3">
    <location>
        <begin position="138"/>
        <end position="430"/>
    </location>
</feature>
<keyword evidence="2" id="KW-0472">Membrane</keyword>
<evidence type="ECO:0000256" key="1">
    <source>
        <dbReference type="SAM" id="MobiDB-lite"/>
    </source>
</evidence>
<dbReference type="Pfam" id="PF26113">
    <property type="entry name" value="GH16_XgeA"/>
    <property type="match status" value="1"/>
</dbReference>
<dbReference type="EMBL" id="JANBVN010000062">
    <property type="protein sequence ID" value="KAJ9151570.1"/>
    <property type="molecule type" value="Genomic_DNA"/>
</dbReference>
<proteinExistence type="predicted"/>
<gene>
    <name evidence="4" type="ORF">NKR19_g4826</name>
</gene>
<feature type="compositionally biased region" description="Basic and acidic residues" evidence="1">
    <location>
        <begin position="22"/>
        <end position="35"/>
    </location>
</feature>
<accession>A0AA38RNW9</accession>
<feature type="compositionally biased region" description="Polar residues" evidence="1">
    <location>
        <begin position="47"/>
        <end position="57"/>
    </location>
</feature>
<evidence type="ECO:0000313" key="4">
    <source>
        <dbReference type="EMBL" id="KAJ9151570.1"/>
    </source>
</evidence>
<feature type="compositionally biased region" description="Pro residues" evidence="1">
    <location>
        <begin position="58"/>
        <end position="67"/>
    </location>
</feature>
<feature type="transmembrane region" description="Helical" evidence="2">
    <location>
        <begin position="108"/>
        <end position="127"/>
    </location>
</feature>
<keyword evidence="5" id="KW-1185">Reference proteome</keyword>
<organism evidence="4 5">
    <name type="scientific">Coniochaeta hoffmannii</name>
    <dbReference type="NCBI Taxonomy" id="91930"/>
    <lineage>
        <taxon>Eukaryota</taxon>
        <taxon>Fungi</taxon>
        <taxon>Dikarya</taxon>
        <taxon>Ascomycota</taxon>
        <taxon>Pezizomycotina</taxon>
        <taxon>Sordariomycetes</taxon>
        <taxon>Sordariomycetidae</taxon>
        <taxon>Coniochaetales</taxon>
        <taxon>Coniochaetaceae</taxon>
        <taxon>Coniochaeta</taxon>
    </lineage>
</organism>
<dbReference type="PANTHER" id="PTHR10963:SF42">
    <property type="entry name" value="PUTATIVE (AFU_ORTHOLOGUE AFUA_5G02280)-RELATED"/>
    <property type="match status" value="1"/>
</dbReference>
<keyword evidence="2" id="KW-0812">Transmembrane</keyword>
<feature type="region of interest" description="Disordered" evidence="1">
    <location>
        <begin position="1"/>
        <end position="78"/>
    </location>
</feature>
<evidence type="ECO:0000256" key="2">
    <source>
        <dbReference type="SAM" id="Phobius"/>
    </source>
</evidence>
<dbReference type="CDD" id="cd02181">
    <property type="entry name" value="GH16_fungal_Lam16A_glucanase"/>
    <property type="match status" value="1"/>
</dbReference>
<dbReference type="InterPro" id="IPR013320">
    <property type="entry name" value="ConA-like_dom_sf"/>
</dbReference>
<dbReference type="GO" id="GO:0004553">
    <property type="term" value="F:hydrolase activity, hydrolyzing O-glycosyl compounds"/>
    <property type="evidence" value="ECO:0007669"/>
    <property type="project" value="InterPro"/>
</dbReference>
<keyword evidence="2" id="KW-1133">Transmembrane helix</keyword>
<dbReference type="PANTHER" id="PTHR10963">
    <property type="entry name" value="GLYCOSYL HYDROLASE-RELATED"/>
    <property type="match status" value="1"/>
</dbReference>
<evidence type="ECO:0000259" key="3">
    <source>
        <dbReference type="PROSITE" id="PS51762"/>
    </source>
</evidence>
<comment type="caution">
    <text evidence="4">The sequence shown here is derived from an EMBL/GenBank/DDBJ whole genome shotgun (WGS) entry which is preliminary data.</text>
</comment>